<reference evidence="2 3" key="1">
    <citation type="submission" date="2019-01" db="EMBL/GenBank/DDBJ databases">
        <title>Agromyces.</title>
        <authorList>
            <person name="Li J."/>
        </authorList>
    </citation>
    <scope>NUCLEOTIDE SEQUENCE [LARGE SCALE GENOMIC DNA]</scope>
    <source>
        <strain evidence="2 3">DSM 23870</strain>
    </source>
</reference>
<gene>
    <name evidence="1" type="ORF">BJ972_003221</name>
    <name evidence="2" type="ORF">ESP50_12765</name>
</gene>
<dbReference type="Proteomes" id="UP000581087">
    <property type="component" value="Unassembled WGS sequence"/>
</dbReference>
<reference evidence="1 4" key="2">
    <citation type="submission" date="2020-07" db="EMBL/GenBank/DDBJ databases">
        <title>Sequencing the genomes of 1000 actinobacteria strains.</title>
        <authorList>
            <person name="Klenk H.-P."/>
        </authorList>
    </citation>
    <scope>NUCLEOTIDE SEQUENCE [LARGE SCALE GENOMIC DNA]</scope>
    <source>
        <strain evidence="1 4">DSM 23870</strain>
    </source>
</reference>
<protein>
    <submittedName>
        <fullName evidence="2">Uncharacterized protein</fullName>
    </submittedName>
</protein>
<dbReference type="RefSeq" id="WP_129175734.1">
    <property type="nucleotide sequence ID" value="NZ_JACCBI010000001.1"/>
</dbReference>
<evidence type="ECO:0000313" key="1">
    <source>
        <dbReference type="EMBL" id="NYD68702.1"/>
    </source>
</evidence>
<evidence type="ECO:0000313" key="2">
    <source>
        <dbReference type="EMBL" id="RXZ86067.1"/>
    </source>
</evidence>
<dbReference type="OrthoDB" id="3357006at2"/>
<name>A0A4Q2M4B5_9MICO</name>
<evidence type="ECO:0000313" key="3">
    <source>
        <dbReference type="Proteomes" id="UP000292686"/>
    </source>
</evidence>
<organism evidence="2 3">
    <name type="scientific">Agromyces atrinae</name>
    <dbReference type="NCBI Taxonomy" id="592376"/>
    <lineage>
        <taxon>Bacteria</taxon>
        <taxon>Bacillati</taxon>
        <taxon>Actinomycetota</taxon>
        <taxon>Actinomycetes</taxon>
        <taxon>Micrococcales</taxon>
        <taxon>Microbacteriaceae</taxon>
        <taxon>Agromyces</taxon>
    </lineage>
</organism>
<sequence length="332" mass="34651">MALPLIPLVIVVGSAAAATGGVVVGAVGGAQIRLARVKINAHAARYEKRHGIHLIEVERTNAALRAFGQVQEAAQRGVIFRMRDFLERHAKQVRAHEHLILDGVDGSNTRVVGLAKLDPDVAGWVRGVVGSVIAGGATPVAMRAAATNFAKASTGTAIKALSGAAAQNATLAFLGGGSLVSGGGGVKLGGKMLNVAMIGPSILVLGVTVKTQGTKARTEAVKHHTEVDVAVAELDARDQILAGVQSRARELQDILLRLSSQATDALNILESETYDNELHAGRLQTALILVKSVRDVATASIADEDGQLDEDAERLFFKYRDTTSESKAAADV</sequence>
<keyword evidence="3" id="KW-1185">Reference proteome</keyword>
<dbReference type="EMBL" id="SDPM01000006">
    <property type="protein sequence ID" value="RXZ86067.1"/>
    <property type="molecule type" value="Genomic_DNA"/>
</dbReference>
<dbReference type="AlphaFoldDB" id="A0A4Q2M4B5"/>
<comment type="caution">
    <text evidence="2">The sequence shown here is derived from an EMBL/GenBank/DDBJ whole genome shotgun (WGS) entry which is preliminary data.</text>
</comment>
<dbReference type="Proteomes" id="UP000292686">
    <property type="component" value="Unassembled WGS sequence"/>
</dbReference>
<accession>A0A4Q2M4B5</accession>
<proteinExistence type="predicted"/>
<dbReference type="EMBL" id="JACCBI010000001">
    <property type="protein sequence ID" value="NYD68702.1"/>
    <property type="molecule type" value="Genomic_DNA"/>
</dbReference>
<evidence type="ECO:0000313" key="4">
    <source>
        <dbReference type="Proteomes" id="UP000581087"/>
    </source>
</evidence>